<sequence length="286" mass="31105">MRLSHNMNSLRLNLGYQKTLKDNVSAIGRISSGVKINSAKDNPNKIAQSESMRIQIRSLQSAQKNLQDGQSMLQTADGALQEANNVLARMKELAISAGDGSKTEADRSAIQAEMTTMKDTLNSLAKDTEFNGVKLIGDENVSSNEYPSYKDTVVGAMVGEKVRIPAYNISASFLHNDEGNALSDIDLTDPDKVDQAIGVIDASITSITSIRSKYGAISNRFESSAESLEQNTLIVEKADSSLRDTDIAVEMAEFARTQILTQTSIALIAQSNNFPQDALKVLERIR</sequence>
<keyword evidence="3 4" id="KW-0975">Bacterial flagellum</keyword>
<comment type="function">
    <text evidence="4">Flagellin is the subunit protein which polymerizes to form the filaments of bacterial flagella.</text>
</comment>
<evidence type="ECO:0000256" key="4">
    <source>
        <dbReference type="RuleBase" id="RU362073"/>
    </source>
</evidence>
<dbReference type="PANTHER" id="PTHR42792:SF2">
    <property type="entry name" value="FLAGELLIN"/>
    <property type="match status" value="1"/>
</dbReference>
<dbReference type="InterPro" id="IPR042187">
    <property type="entry name" value="Flagellin_C_sub2"/>
</dbReference>
<organism evidence="7 8">
    <name type="scientific">Clostridium vincentii</name>
    <dbReference type="NCBI Taxonomy" id="52704"/>
    <lineage>
        <taxon>Bacteria</taxon>
        <taxon>Bacillati</taxon>
        <taxon>Bacillota</taxon>
        <taxon>Clostridia</taxon>
        <taxon>Eubacteriales</taxon>
        <taxon>Clostridiaceae</taxon>
        <taxon>Clostridium</taxon>
    </lineage>
</organism>
<reference evidence="7 8" key="1">
    <citation type="submission" date="2018-03" db="EMBL/GenBank/DDBJ databases">
        <title>Genome sequence of Clostridium vincentii DSM 10228.</title>
        <authorList>
            <person name="Poehlein A."/>
            <person name="Daniel R."/>
        </authorList>
    </citation>
    <scope>NUCLEOTIDE SEQUENCE [LARGE SCALE GENOMIC DNA]</scope>
    <source>
        <strain evidence="7 8">DSM 10228</strain>
    </source>
</reference>
<dbReference type="OrthoDB" id="9796789at2"/>
<evidence type="ECO:0000313" key="8">
    <source>
        <dbReference type="Proteomes" id="UP000239471"/>
    </source>
</evidence>
<dbReference type="Gene3D" id="1.20.1330.10">
    <property type="entry name" value="f41 fragment of flagellin, N-terminal domain"/>
    <property type="match status" value="1"/>
</dbReference>
<keyword evidence="7" id="KW-0966">Cell projection</keyword>
<dbReference type="PRINTS" id="PR00207">
    <property type="entry name" value="FLAGELLIN"/>
</dbReference>
<keyword evidence="7" id="KW-0282">Flagellum</keyword>
<dbReference type="PANTHER" id="PTHR42792">
    <property type="entry name" value="FLAGELLIN"/>
    <property type="match status" value="1"/>
</dbReference>
<feature type="domain" description="Flagellin C-terminal" evidence="6">
    <location>
        <begin position="197"/>
        <end position="281"/>
    </location>
</feature>
<dbReference type="Pfam" id="PF00700">
    <property type="entry name" value="Flagellin_C"/>
    <property type="match status" value="1"/>
</dbReference>
<proteinExistence type="inferred from homology"/>
<dbReference type="GO" id="GO:0009288">
    <property type="term" value="C:bacterial-type flagellum"/>
    <property type="evidence" value="ECO:0007669"/>
    <property type="project" value="UniProtKB-SubCell"/>
</dbReference>
<evidence type="ECO:0000259" key="6">
    <source>
        <dbReference type="Pfam" id="PF00700"/>
    </source>
</evidence>
<name>A0A2T0B6C2_9CLOT</name>
<dbReference type="Gene3D" id="6.10.10.10">
    <property type="entry name" value="Flagellar export chaperone, C-terminal domain"/>
    <property type="match status" value="1"/>
</dbReference>
<evidence type="ECO:0000256" key="1">
    <source>
        <dbReference type="ARBA" id="ARBA00005709"/>
    </source>
</evidence>
<dbReference type="EMBL" id="PVXQ01000066">
    <property type="protein sequence ID" value="PRR79439.1"/>
    <property type="molecule type" value="Genomic_DNA"/>
</dbReference>
<dbReference type="InterPro" id="IPR001492">
    <property type="entry name" value="Flagellin"/>
</dbReference>
<comment type="caution">
    <text evidence="7">The sequence shown here is derived from an EMBL/GenBank/DDBJ whole genome shotgun (WGS) entry which is preliminary data.</text>
</comment>
<protein>
    <recommendedName>
        <fullName evidence="2 4">Flagellin</fullName>
    </recommendedName>
</protein>
<dbReference type="Proteomes" id="UP000239471">
    <property type="component" value="Unassembled WGS sequence"/>
</dbReference>
<keyword evidence="8" id="KW-1185">Reference proteome</keyword>
<feature type="domain" description="Flagellin N-terminal" evidence="5">
    <location>
        <begin position="4"/>
        <end position="136"/>
    </location>
</feature>
<evidence type="ECO:0000256" key="3">
    <source>
        <dbReference type="ARBA" id="ARBA00023143"/>
    </source>
</evidence>
<comment type="subcellular location">
    <subcellularLocation>
        <location evidence="4">Secreted</location>
    </subcellularLocation>
    <subcellularLocation>
        <location evidence="4">Bacterial flagellum</location>
    </subcellularLocation>
</comment>
<dbReference type="GO" id="GO:0005198">
    <property type="term" value="F:structural molecule activity"/>
    <property type="evidence" value="ECO:0007669"/>
    <property type="project" value="UniProtKB-UniRule"/>
</dbReference>
<dbReference type="InterPro" id="IPR001029">
    <property type="entry name" value="Flagellin_N"/>
</dbReference>
<dbReference type="SUPFAM" id="SSF64518">
    <property type="entry name" value="Phase 1 flagellin"/>
    <property type="match status" value="1"/>
</dbReference>
<keyword evidence="7" id="KW-0969">Cilium</keyword>
<evidence type="ECO:0000313" key="7">
    <source>
        <dbReference type="EMBL" id="PRR79439.1"/>
    </source>
</evidence>
<evidence type="ECO:0000256" key="2">
    <source>
        <dbReference type="ARBA" id="ARBA00020110"/>
    </source>
</evidence>
<accession>A0A2T0B6C2</accession>
<dbReference type="Pfam" id="PF00669">
    <property type="entry name" value="Flagellin_N"/>
    <property type="match status" value="1"/>
</dbReference>
<dbReference type="GO" id="GO:0005576">
    <property type="term" value="C:extracellular region"/>
    <property type="evidence" value="ECO:0007669"/>
    <property type="project" value="UniProtKB-SubCell"/>
</dbReference>
<dbReference type="InterPro" id="IPR046358">
    <property type="entry name" value="Flagellin_C"/>
</dbReference>
<dbReference type="AlphaFoldDB" id="A0A2T0B6C2"/>
<comment type="similarity">
    <text evidence="1 4">Belongs to the bacterial flagellin family.</text>
</comment>
<dbReference type="RefSeq" id="WP_106061319.1">
    <property type="nucleotide sequence ID" value="NZ_PVXQ01000066.1"/>
</dbReference>
<gene>
    <name evidence="7" type="primary">flaB3</name>
    <name evidence="7" type="ORF">CLVI_33690</name>
</gene>
<evidence type="ECO:0000259" key="5">
    <source>
        <dbReference type="Pfam" id="PF00669"/>
    </source>
</evidence>
<keyword evidence="4" id="KW-0964">Secreted</keyword>